<sequence>MICTNSISKRSISPDLVCDEVVLYRLHMIGHASEKVTDLGGGYYDFWHL</sequence>
<reference evidence="1" key="1">
    <citation type="submission" date="2013-07" db="EMBL/GenBank/DDBJ databases">
        <title>The genome of an arbuscular mycorrhizal fungus provides insights into the evolution of the oldest plant symbiosis.</title>
        <authorList>
            <consortium name="DOE Joint Genome Institute"/>
            <person name="Tisserant E."/>
            <person name="Malbreil M."/>
            <person name="Kuo A."/>
            <person name="Kohler A."/>
            <person name="Symeonidi A."/>
            <person name="Balestrini R."/>
            <person name="Charron P."/>
            <person name="Duensing N."/>
            <person name="Frei-dit-Frey N."/>
            <person name="Gianinazzi-Pearson V."/>
            <person name="Gilbert B."/>
            <person name="Handa Y."/>
            <person name="Hijri M."/>
            <person name="Kaul R."/>
            <person name="Kawaguchi M."/>
            <person name="Krajinski F."/>
            <person name="Lammers P."/>
            <person name="Lapierre D."/>
            <person name="Masclaux F.G."/>
            <person name="Murat C."/>
            <person name="Morin E."/>
            <person name="Ndikumana S."/>
            <person name="Pagni M."/>
            <person name="Petitpierre D."/>
            <person name="Requena N."/>
            <person name="Rosikiewicz P."/>
            <person name="Riley R."/>
            <person name="Saito K."/>
            <person name="San Clemente H."/>
            <person name="Shapiro H."/>
            <person name="van Tuinen D."/>
            <person name="Becard G."/>
            <person name="Bonfante P."/>
            <person name="Paszkowski U."/>
            <person name="Shachar-Hill Y."/>
            <person name="Young J.P."/>
            <person name="Sanders I.R."/>
            <person name="Henrissat B."/>
            <person name="Rensing S.A."/>
            <person name="Grigoriev I.V."/>
            <person name="Corradi N."/>
            <person name="Roux C."/>
            <person name="Martin F."/>
        </authorList>
    </citation>
    <scope>NUCLEOTIDE SEQUENCE</scope>
    <source>
        <strain evidence="1">DAOM 197198</strain>
    </source>
</reference>
<evidence type="ECO:0000313" key="1">
    <source>
        <dbReference type="EMBL" id="ESA10047.1"/>
    </source>
</evidence>
<name>U9TRK2_RHIID</name>
<protein>
    <submittedName>
        <fullName evidence="1">Uncharacterized protein</fullName>
    </submittedName>
</protein>
<dbReference type="HOGENOM" id="CLU_3143746_0_0_1"/>
<dbReference type="AlphaFoldDB" id="U9TRK2"/>
<proteinExistence type="predicted"/>
<dbReference type="EMBL" id="KI287488">
    <property type="protein sequence ID" value="ESA10047.1"/>
    <property type="molecule type" value="Genomic_DNA"/>
</dbReference>
<organism evidence="1">
    <name type="scientific">Rhizophagus irregularis (strain DAOM 181602 / DAOM 197198 / MUCL 43194)</name>
    <name type="common">Arbuscular mycorrhizal fungus</name>
    <name type="synonym">Glomus intraradices</name>
    <dbReference type="NCBI Taxonomy" id="747089"/>
    <lineage>
        <taxon>Eukaryota</taxon>
        <taxon>Fungi</taxon>
        <taxon>Fungi incertae sedis</taxon>
        <taxon>Mucoromycota</taxon>
        <taxon>Glomeromycotina</taxon>
        <taxon>Glomeromycetes</taxon>
        <taxon>Glomerales</taxon>
        <taxon>Glomeraceae</taxon>
        <taxon>Rhizophagus</taxon>
    </lineage>
</organism>
<gene>
    <name evidence="1" type="ORF">GLOINDRAFT_29866</name>
</gene>
<accession>U9TRK2</accession>